<organism evidence="1 2">
    <name type="scientific">Arsenophonus nasoniae</name>
    <name type="common">son-killer infecting Nasonia vitripennis</name>
    <dbReference type="NCBI Taxonomy" id="638"/>
    <lineage>
        <taxon>Bacteria</taxon>
        <taxon>Pseudomonadati</taxon>
        <taxon>Pseudomonadota</taxon>
        <taxon>Gammaproteobacteria</taxon>
        <taxon>Enterobacterales</taxon>
        <taxon>Morganellaceae</taxon>
        <taxon>Arsenophonus</taxon>
    </lineage>
</organism>
<dbReference type="InterPro" id="IPR010263">
    <property type="entry name" value="T6SS_TssK"/>
</dbReference>
<evidence type="ECO:0000313" key="2">
    <source>
        <dbReference type="Proteomes" id="UP001177595"/>
    </source>
</evidence>
<name>A0AA95GRH8_9GAMM</name>
<proteinExistence type="predicted"/>
<dbReference type="NCBIfam" id="TIGR03353">
    <property type="entry name" value="VI_chp_4"/>
    <property type="match status" value="1"/>
</dbReference>
<dbReference type="Pfam" id="PF05936">
    <property type="entry name" value="T6SS_VasE"/>
    <property type="match status" value="1"/>
</dbReference>
<dbReference type="Proteomes" id="UP001177595">
    <property type="component" value="Chromosome"/>
</dbReference>
<dbReference type="EMBL" id="CP123504">
    <property type="protein sequence ID" value="WGM01846.1"/>
    <property type="molecule type" value="Genomic_DNA"/>
</dbReference>
<reference evidence="1" key="1">
    <citation type="submission" date="2023-04" db="EMBL/GenBank/DDBJ databases">
        <title>Genome dynamics across the evolutionary transition to endosymbiosis.</title>
        <authorList>
            <person name="Siozios S."/>
            <person name="Nadal-Jimenez P."/>
            <person name="Azagi T."/>
            <person name="Sprong H."/>
            <person name="Frost C.L."/>
            <person name="Parratt S.R."/>
            <person name="Taylor G."/>
            <person name="Brettell L."/>
            <person name="Lew K.C."/>
            <person name="Croft L."/>
            <person name="King K.C."/>
            <person name="Brockhurst M.A."/>
            <person name="Hypsa V."/>
            <person name="Novakova E."/>
            <person name="Darby A.C."/>
            <person name="Hurst G.D.D."/>
        </authorList>
    </citation>
    <scope>NUCLEOTIDE SEQUENCE</scope>
    <source>
        <strain evidence="1">APv</strain>
    </source>
</reference>
<evidence type="ECO:0000313" key="1">
    <source>
        <dbReference type="EMBL" id="WGM01846.1"/>
    </source>
</evidence>
<accession>A0AA95GRH8</accession>
<sequence>MGVINISFHQAALHDEELRIYEGQFILPNGVYADCNVNAIVAPRSLRDCWQVREKPVLVYIGLRQISHNQNNVTCVAKASEITEQTTRWVSWPTERPVRDLYGNGTEVQLQQMSYNLRFFLHDEIAQLTGYTLLPIGRLRQGSKGIEWDSDYFPPSMTLKAVPWLWQRIDNLCLELTGRLHQFEEFKRPPMVETGELNQRKDILLLAMRTLSRYVIRLQHYKEAQDIHPWKIVGLLKELIAELTCFTDLCSFNGVCQWDNTVAPSYDHHDIAASLKLCERKIMRLLDNLMIKQDNVISFAKQSEGYFSANWRLAPQQNYVAIYLVMRSEQFVQQEYEVPDDRLIKMAAKSQIDTIITRSLAGVRLHYQIIPPQGLPQKMNSRYFKVEERSPAWEEIKNSGNIILHWPEAPEDLQIDLILARSY</sequence>
<gene>
    <name evidence="1" type="primary">tssK</name>
    <name evidence="1" type="ORF">QE210_01590</name>
</gene>
<dbReference type="PANTHER" id="PTHR35566:SF1">
    <property type="entry name" value="TYPE VI SECRETION SYSTEM BASEPLATE COMPONENT TSSK1"/>
    <property type="match status" value="1"/>
</dbReference>
<dbReference type="PANTHER" id="PTHR35566">
    <property type="entry name" value="BLR3599 PROTEIN"/>
    <property type="match status" value="1"/>
</dbReference>
<dbReference type="AlphaFoldDB" id="A0AA95GRH8"/>
<protein>
    <submittedName>
        <fullName evidence="1">Type VI secretion system baseplate subunit TssK</fullName>
    </submittedName>
</protein>
<dbReference type="RefSeq" id="WP_280625290.1">
    <property type="nucleotide sequence ID" value="NZ_CP123504.1"/>
</dbReference>